<gene>
    <name evidence="2" type="ORF">ACFOZ7_15225</name>
</gene>
<dbReference type="InterPro" id="IPR040624">
    <property type="entry name" value="HalOD1"/>
</dbReference>
<reference evidence="2 3" key="1">
    <citation type="journal article" date="2014" name="Int. J. Syst. Evol. Microbiol.">
        <title>Complete genome sequence of Corynebacterium casei LMG S-19264T (=DSM 44701T), isolated from a smear-ripened cheese.</title>
        <authorList>
            <consortium name="US DOE Joint Genome Institute (JGI-PGF)"/>
            <person name="Walter F."/>
            <person name="Albersmeier A."/>
            <person name="Kalinowski J."/>
            <person name="Ruckert C."/>
        </authorList>
    </citation>
    <scope>NUCLEOTIDE SEQUENCE [LARGE SCALE GENOMIC DNA]</scope>
    <source>
        <strain evidence="2 3">IBRC-M 10912</strain>
    </source>
</reference>
<dbReference type="RefSeq" id="WP_246976745.1">
    <property type="nucleotide sequence ID" value="NZ_CP095399.1"/>
</dbReference>
<dbReference type="EMBL" id="JBHSDJ010000119">
    <property type="protein sequence ID" value="MFC4248265.1"/>
    <property type="molecule type" value="Genomic_DNA"/>
</dbReference>
<sequence length="86" mass="9295">MDRSQRTGNGSSTDLVVEIIETLEACGLDCDDYQLYDTVDPEALEQLLASSTDDTEVRLTVEGIRIAVTSDGVDVLIDDPTSVSDQ</sequence>
<evidence type="ECO:0000259" key="1">
    <source>
        <dbReference type="Pfam" id="PF18545"/>
    </source>
</evidence>
<dbReference type="GeneID" id="71856610"/>
<feature type="domain" description="Halobacterial output" evidence="1">
    <location>
        <begin position="34"/>
        <end position="72"/>
    </location>
</feature>
<evidence type="ECO:0000313" key="3">
    <source>
        <dbReference type="Proteomes" id="UP001595821"/>
    </source>
</evidence>
<accession>A0ABD5P2B8</accession>
<dbReference type="Pfam" id="PF18545">
    <property type="entry name" value="HalOD1"/>
    <property type="match status" value="1"/>
</dbReference>
<name>A0ABD5P2B8_9EURY</name>
<dbReference type="Proteomes" id="UP001595821">
    <property type="component" value="Unassembled WGS sequence"/>
</dbReference>
<organism evidence="2 3">
    <name type="scientific">Natribaculum luteum</name>
    <dbReference type="NCBI Taxonomy" id="1586232"/>
    <lineage>
        <taxon>Archaea</taxon>
        <taxon>Methanobacteriati</taxon>
        <taxon>Methanobacteriota</taxon>
        <taxon>Stenosarchaea group</taxon>
        <taxon>Halobacteria</taxon>
        <taxon>Halobacteriales</taxon>
        <taxon>Natrialbaceae</taxon>
        <taxon>Natribaculum</taxon>
    </lineage>
</organism>
<dbReference type="AlphaFoldDB" id="A0ABD5P2B8"/>
<evidence type="ECO:0000313" key="2">
    <source>
        <dbReference type="EMBL" id="MFC4248265.1"/>
    </source>
</evidence>
<comment type="caution">
    <text evidence="2">The sequence shown here is derived from an EMBL/GenBank/DDBJ whole genome shotgun (WGS) entry which is preliminary data.</text>
</comment>
<protein>
    <submittedName>
        <fullName evidence="2">HalOD1 output domain-containing protein</fullName>
    </submittedName>
</protein>
<proteinExistence type="predicted"/>